<evidence type="ECO:0000313" key="3">
    <source>
        <dbReference type="Proteomes" id="UP001201629"/>
    </source>
</evidence>
<gene>
    <name evidence="2" type="ORF">NIE79_006574</name>
</gene>
<evidence type="ECO:0000256" key="1">
    <source>
        <dbReference type="SAM" id="MobiDB-lite"/>
    </source>
</evidence>
<dbReference type="RefSeq" id="WP_238677668.1">
    <property type="nucleotide sequence ID" value="NZ_JAKKFD010000009.1"/>
</dbReference>
<accession>A0ABS9MYD2</accession>
<organism evidence="2 3">
    <name type="scientific">Micromonospora trifolii</name>
    <dbReference type="NCBI Taxonomy" id="2911208"/>
    <lineage>
        <taxon>Bacteria</taxon>
        <taxon>Bacillati</taxon>
        <taxon>Actinomycetota</taxon>
        <taxon>Actinomycetes</taxon>
        <taxon>Micromonosporales</taxon>
        <taxon>Micromonosporaceae</taxon>
        <taxon>Micromonospora</taxon>
    </lineage>
</organism>
<dbReference type="Proteomes" id="UP001201629">
    <property type="component" value="Unassembled WGS sequence"/>
</dbReference>
<sequence length="344" mass="37133">MSPPTDRALTEISGSDAMVGRFPLPPCDSKSRYRQQRRLPSGRPAPGGVVNVALFTYGAPVLPRNVKILDQVRAEALRRDIPAADVERWLGLARPSALLTQGGDGPVVGAIRGPLMLPADAEEPEYPLIATIDCAALPADVTDLPLPSDGHLLLFGWPEESGWGEVRYVPAGVAVEEREQYPPDFPPDDEEFAEVYAEIPQGDLHLTVDISLPYVKTIPGPPWSPPLPGDPPFEEMTEVWKKVLDDVPDGAFSYADGTTPLLLGGYGTDCNGFNPAWLGANPSGRSGHDGSVRGGGPPDHGDWVVLAEFHGGRQGGASIHWVIQRADLKECRFDQAEVLVYWNP</sequence>
<reference evidence="2 3" key="1">
    <citation type="submission" date="2022-01" db="EMBL/GenBank/DDBJ databases">
        <authorList>
            <person name="Riesco R."/>
            <person name="Trujillo M.E."/>
        </authorList>
    </citation>
    <scope>NUCLEOTIDE SEQUENCE [LARGE SCALE GENOMIC DNA]</scope>
    <source>
        <strain evidence="2 3">NIE79</strain>
    </source>
</reference>
<feature type="region of interest" description="Disordered" evidence="1">
    <location>
        <begin position="1"/>
        <end position="44"/>
    </location>
</feature>
<dbReference type="EMBL" id="JAKKFD010000009">
    <property type="protein sequence ID" value="MCG5442326.1"/>
    <property type="molecule type" value="Genomic_DNA"/>
</dbReference>
<evidence type="ECO:0000313" key="2">
    <source>
        <dbReference type="EMBL" id="MCG5442326.1"/>
    </source>
</evidence>
<comment type="caution">
    <text evidence="2">The sequence shown here is derived from an EMBL/GenBank/DDBJ whole genome shotgun (WGS) entry which is preliminary data.</text>
</comment>
<dbReference type="Gene3D" id="2.30.320.10">
    <property type="entry name" value="YwqG-like"/>
    <property type="match status" value="1"/>
</dbReference>
<proteinExistence type="predicted"/>
<name>A0ABS9MYD2_9ACTN</name>
<keyword evidence="3" id="KW-1185">Reference proteome</keyword>
<protein>
    <submittedName>
        <fullName evidence="2">DUF1963 domain-containing protein</fullName>
    </submittedName>
</protein>